<proteinExistence type="predicted"/>
<dbReference type="GO" id="GO:0016787">
    <property type="term" value="F:hydrolase activity"/>
    <property type="evidence" value="ECO:0007669"/>
    <property type="project" value="UniProtKB-KW"/>
</dbReference>
<keyword evidence="1" id="KW-0547">Nucleotide-binding</keyword>
<dbReference type="PANTHER" id="PTHR35372">
    <property type="entry name" value="ATP BINDING PROTEIN-RELATED"/>
    <property type="match status" value="1"/>
</dbReference>
<dbReference type="SUPFAM" id="SSF52540">
    <property type="entry name" value="P-loop containing nucleoside triphosphate hydrolases"/>
    <property type="match status" value="1"/>
</dbReference>
<protein>
    <recommendedName>
        <fullName evidence="5">SF3 helicase domain-containing protein</fullName>
    </recommendedName>
</protein>
<dbReference type="Gene3D" id="1.10.10.10">
    <property type="entry name" value="Winged helix-like DNA-binding domain superfamily/Winged helix DNA-binding domain"/>
    <property type="match status" value="1"/>
</dbReference>
<accession>A0A133V5G8</accession>
<gene>
    <name evidence="6" type="ORF">AKJ41_00700</name>
</gene>
<feature type="region of interest" description="Disordered" evidence="4">
    <location>
        <begin position="592"/>
        <end position="693"/>
    </location>
</feature>
<evidence type="ECO:0000313" key="6">
    <source>
        <dbReference type="EMBL" id="KXB01646.1"/>
    </source>
</evidence>
<dbReference type="InterPro" id="IPR036388">
    <property type="entry name" value="WH-like_DNA-bd_sf"/>
</dbReference>
<name>A0A133V5G8_9EURY</name>
<feature type="non-terminal residue" evidence="6">
    <location>
        <position position="1"/>
    </location>
</feature>
<dbReference type="PROSITE" id="PS51206">
    <property type="entry name" value="SF3_HELICASE_1"/>
    <property type="match status" value="1"/>
</dbReference>
<dbReference type="GO" id="GO:0005524">
    <property type="term" value="F:ATP binding"/>
    <property type="evidence" value="ECO:0007669"/>
    <property type="project" value="UniProtKB-KW"/>
</dbReference>
<feature type="compositionally biased region" description="Polar residues" evidence="4">
    <location>
        <begin position="678"/>
        <end position="691"/>
    </location>
</feature>
<keyword evidence="3" id="KW-0067">ATP-binding</keyword>
<dbReference type="InterPro" id="IPR006500">
    <property type="entry name" value="Helicase_put_C_phage/plasmid"/>
</dbReference>
<dbReference type="Pfam" id="PF19263">
    <property type="entry name" value="DUF5906"/>
    <property type="match status" value="1"/>
</dbReference>
<keyword evidence="2" id="KW-0378">Hydrolase</keyword>
<dbReference type="InterPro" id="IPR045455">
    <property type="entry name" value="NrS-1_pol-like_helicase"/>
</dbReference>
<evidence type="ECO:0000313" key="7">
    <source>
        <dbReference type="Proteomes" id="UP000070344"/>
    </source>
</evidence>
<dbReference type="Pfam" id="PF08706">
    <property type="entry name" value="D5_N"/>
    <property type="match status" value="1"/>
</dbReference>
<evidence type="ECO:0000256" key="3">
    <source>
        <dbReference type="ARBA" id="ARBA00022840"/>
    </source>
</evidence>
<dbReference type="InterPro" id="IPR014818">
    <property type="entry name" value="Phage/plasmid_primase_P4_C"/>
</dbReference>
<evidence type="ECO:0000256" key="1">
    <source>
        <dbReference type="ARBA" id="ARBA00022741"/>
    </source>
</evidence>
<dbReference type="InterPro" id="IPR027417">
    <property type="entry name" value="P-loop_NTPase"/>
</dbReference>
<dbReference type="InterPro" id="IPR014015">
    <property type="entry name" value="Helicase_SF3_DNA-vir"/>
</dbReference>
<dbReference type="SMART" id="SM00885">
    <property type="entry name" value="D5_N"/>
    <property type="match status" value="1"/>
</dbReference>
<feature type="compositionally biased region" description="Basic and acidic residues" evidence="4">
    <location>
        <begin position="629"/>
        <end position="642"/>
    </location>
</feature>
<keyword evidence="7" id="KW-1185">Reference proteome</keyword>
<evidence type="ECO:0000259" key="5">
    <source>
        <dbReference type="PROSITE" id="PS51206"/>
    </source>
</evidence>
<dbReference type="InterPro" id="IPR051620">
    <property type="entry name" value="ORF904-like_C"/>
</dbReference>
<evidence type="ECO:0000256" key="4">
    <source>
        <dbReference type="SAM" id="MobiDB-lite"/>
    </source>
</evidence>
<dbReference type="EMBL" id="LHXV01000005">
    <property type="protein sequence ID" value="KXB01646.1"/>
    <property type="molecule type" value="Genomic_DNA"/>
</dbReference>
<dbReference type="AlphaFoldDB" id="A0A133V5G8"/>
<sequence length="776" mass="87717">FVTFTSKMVLSSDSAIERGETYELPFDLAEGLIDRGMARKFVWKCPRCKENPIPGQERYSPDSPTMCSNPSCDKKKLEALHPEEHHEFAEVFMKNYSFATIAESRDENKPGDIHIYAGGVYKQERAKSHIRSKIRDFNPQVRKALQKHVIDFISDKSAEPEERFGGPAGKALAENGVLDLGTLELEDPDPGYIFTSKIPVKYNPDADCDKFLDYLERMVPDKKDRKRLQELAGTALSSEKPHKKGIMIVGPTDAGKSTLIKILRYVFGEDNVASQSPSRLADTRWGTARIFGKLLNMTDEVSAGRLEELATLKRIMDGNPVEAEKKREKVFEFRPTCEHIYAANQTPSASRRDDAFWNRWIVIETPEPVPEDEQNPDLPEEIVEEEAEGILNWLVEGYRDFVENGKKFTYPVDWKESRDKWLRWGDSVERFIQRCIERDESGEISAEELHESHTEFAERYELDTVSQHELTQRVKKEVRYANYSNSGHGPNGTLTGFRGIRVSLPDEEGKDKEEASSVQQFIRECVEREDGEKISSERVYEFYSQFAGERGIEIQGRKELSSKIKQLSYVEYSSNYRFEGEKKRGFKNITVKVPEAGHGSQGGKSSEPCPELEELCPSSSSKPQSNRGSEGERERNRRKNEENGENGHGGHRKVSGKSPISTIEEDQKKENSHAGCGQKSTNSPVSTVSTRAQEDKINALREVIRELQDEHRGGALLSVVKGEAEAVGVSPEFVNEFVERETTEGRLTKNEKEGQILVELTERNRPNIGGGGSSAD</sequence>
<organism evidence="6 7">
    <name type="scientific">candidate division MSBL1 archaeon SCGC-AAA259O05</name>
    <dbReference type="NCBI Taxonomy" id="1698271"/>
    <lineage>
        <taxon>Archaea</taxon>
        <taxon>Methanobacteriati</taxon>
        <taxon>Methanobacteriota</taxon>
        <taxon>candidate division MSBL1</taxon>
    </lineage>
</organism>
<dbReference type="NCBIfam" id="TIGR01613">
    <property type="entry name" value="primase_Cterm"/>
    <property type="match status" value="1"/>
</dbReference>
<dbReference type="PANTHER" id="PTHR35372:SF2">
    <property type="entry name" value="SF3 HELICASE DOMAIN-CONTAINING PROTEIN"/>
    <property type="match status" value="1"/>
</dbReference>
<reference evidence="6 7" key="1">
    <citation type="journal article" date="2016" name="Sci. Rep.">
        <title>Metabolic traits of an uncultured archaeal lineage -MSBL1- from brine pools of the Red Sea.</title>
        <authorList>
            <person name="Mwirichia R."/>
            <person name="Alam I."/>
            <person name="Rashid M."/>
            <person name="Vinu M."/>
            <person name="Ba-Alawi W."/>
            <person name="Anthony Kamau A."/>
            <person name="Kamanda Ngugi D."/>
            <person name="Goker M."/>
            <person name="Klenk H.P."/>
            <person name="Bajic V."/>
            <person name="Stingl U."/>
        </authorList>
    </citation>
    <scope>NUCLEOTIDE SEQUENCE [LARGE SCALE GENOMIC DNA]</scope>
    <source>
        <strain evidence="6">SCGC-AAA259O05</strain>
    </source>
</reference>
<feature type="compositionally biased region" description="Low complexity" evidence="4">
    <location>
        <begin position="604"/>
        <end position="628"/>
    </location>
</feature>
<dbReference type="Proteomes" id="UP000070344">
    <property type="component" value="Unassembled WGS sequence"/>
</dbReference>
<comment type="caution">
    <text evidence="6">The sequence shown here is derived from an EMBL/GenBank/DDBJ whole genome shotgun (WGS) entry which is preliminary data.</text>
</comment>
<feature type="domain" description="SF3 helicase" evidence="5">
    <location>
        <begin position="223"/>
        <end position="378"/>
    </location>
</feature>
<dbReference type="Gene3D" id="3.40.50.300">
    <property type="entry name" value="P-loop containing nucleotide triphosphate hydrolases"/>
    <property type="match status" value="1"/>
</dbReference>
<evidence type="ECO:0000256" key="2">
    <source>
        <dbReference type="ARBA" id="ARBA00022801"/>
    </source>
</evidence>